<dbReference type="RefSeq" id="WP_123930100.1">
    <property type="nucleotide sequence ID" value="NZ_CP033896.1"/>
</dbReference>
<dbReference type="Proteomes" id="UP000269019">
    <property type="component" value="Chromosome"/>
</dbReference>
<dbReference type="Gene3D" id="3.40.630.30">
    <property type="match status" value="1"/>
</dbReference>
<dbReference type="SUPFAM" id="SSF55729">
    <property type="entry name" value="Acyl-CoA N-acyltransferases (Nat)"/>
    <property type="match status" value="1"/>
</dbReference>
<dbReference type="PROSITE" id="PS51186">
    <property type="entry name" value="GNAT"/>
    <property type="match status" value="1"/>
</dbReference>
<organism evidence="2 3">
    <name type="scientific">Corynebacterium choanae</name>
    <dbReference type="NCBI Taxonomy" id="1862358"/>
    <lineage>
        <taxon>Bacteria</taxon>
        <taxon>Bacillati</taxon>
        <taxon>Actinomycetota</taxon>
        <taxon>Actinomycetes</taxon>
        <taxon>Mycobacteriales</taxon>
        <taxon>Corynebacteriaceae</taxon>
        <taxon>Corynebacterium</taxon>
    </lineage>
</organism>
<sequence length="221" mass="24491">MEPTIAPLCAGSDLQEALRTVVITDGEISLTSCRPEDADDYVAFMEDLQLFVGNEQAPFFFPWYRQHLRDPQAGAHASWDRLQEKVAAITAERCDIPLLVRRGTTIVGQQDLRAVDFVQHRVISTGSLLDQRYQGAGIGKRMRRMLLAFAFDYLGATLAITGAHPENASSIAVSKACGYQPIAVADVPTNLETVDSTALWLACAPDTFQRADTRIRVHYRH</sequence>
<dbReference type="GO" id="GO:0016747">
    <property type="term" value="F:acyltransferase activity, transferring groups other than amino-acyl groups"/>
    <property type="evidence" value="ECO:0007669"/>
    <property type="project" value="InterPro"/>
</dbReference>
<evidence type="ECO:0000313" key="2">
    <source>
        <dbReference type="EMBL" id="AZA14577.1"/>
    </source>
</evidence>
<evidence type="ECO:0000313" key="3">
    <source>
        <dbReference type="Proteomes" id="UP000269019"/>
    </source>
</evidence>
<dbReference type="InterPro" id="IPR000182">
    <property type="entry name" value="GNAT_dom"/>
</dbReference>
<keyword evidence="2" id="KW-0808">Transferase</keyword>
<gene>
    <name evidence="2" type="ORF">CCHOA_10995</name>
</gene>
<protein>
    <submittedName>
        <fullName evidence="2">Succinyl-CoA transferase</fullName>
        <ecNumber evidence="2">2.8.3.-</ecNumber>
    </submittedName>
</protein>
<dbReference type="Pfam" id="PF13302">
    <property type="entry name" value="Acetyltransf_3"/>
    <property type="match status" value="1"/>
</dbReference>
<proteinExistence type="predicted"/>
<dbReference type="AlphaFoldDB" id="A0A3G6J934"/>
<evidence type="ECO:0000259" key="1">
    <source>
        <dbReference type="PROSITE" id="PS51186"/>
    </source>
</evidence>
<reference evidence="2 3" key="1">
    <citation type="submission" date="2018-11" db="EMBL/GenBank/DDBJ databases">
        <authorList>
            <person name="Kleinhagauer T."/>
            <person name="Glaeser S.P."/>
            <person name="Spergser J."/>
            <person name="Ruckert C."/>
            <person name="Kaempfer P."/>
            <person name="Busse H.-J."/>
        </authorList>
    </citation>
    <scope>NUCLEOTIDE SEQUENCE [LARGE SCALE GENOMIC DNA]</scope>
    <source>
        <strain evidence="2 3">200CH</strain>
    </source>
</reference>
<name>A0A3G6J934_9CORY</name>
<accession>A0A3G6J934</accession>
<dbReference type="InterPro" id="IPR016181">
    <property type="entry name" value="Acyl_CoA_acyltransferase"/>
</dbReference>
<dbReference type="KEGG" id="ccho:CCHOA_10995"/>
<keyword evidence="3" id="KW-1185">Reference proteome</keyword>
<feature type="domain" description="N-acetyltransferase" evidence="1">
    <location>
        <begin position="28"/>
        <end position="206"/>
    </location>
</feature>
<dbReference type="EMBL" id="CP033896">
    <property type="protein sequence ID" value="AZA14577.1"/>
    <property type="molecule type" value="Genomic_DNA"/>
</dbReference>
<dbReference type="OrthoDB" id="3466127at2"/>
<dbReference type="EC" id="2.8.3.-" evidence="2"/>